<evidence type="ECO:0000313" key="9">
    <source>
        <dbReference type="Proteomes" id="UP001583172"/>
    </source>
</evidence>
<keyword evidence="4" id="KW-0004">4Fe-4S</keyword>
<comment type="cofactor">
    <cofactor evidence="1">
        <name>[4Fe-4S] cluster</name>
        <dbReference type="ChEBI" id="CHEBI:49883"/>
    </cofactor>
</comment>
<dbReference type="InterPro" id="IPR019190">
    <property type="entry name" value="EXOV"/>
</dbReference>
<keyword evidence="4" id="KW-0411">Iron-sulfur</keyword>
<evidence type="ECO:0000256" key="4">
    <source>
        <dbReference type="ARBA" id="ARBA00022485"/>
    </source>
</evidence>
<keyword evidence="6" id="KW-0269">Exonuclease</keyword>
<reference evidence="8 9" key="1">
    <citation type="journal article" date="2024" name="Commun. Biol.">
        <title>Comparative genomic analysis of thermophilic fungi reveals convergent evolutionary adaptations and gene losses.</title>
        <authorList>
            <person name="Steindorff A.S."/>
            <person name="Aguilar-Pontes M.V."/>
            <person name="Robinson A.J."/>
            <person name="Andreopoulos B."/>
            <person name="LaButti K."/>
            <person name="Kuo A."/>
            <person name="Mondo S."/>
            <person name="Riley R."/>
            <person name="Otillar R."/>
            <person name="Haridas S."/>
            <person name="Lipzen A."/>
            <person name="Grimwood J."/>
            <person name="Schmutz J."/>
            <person name="Clum A."/>
            <person name="Reid I.D."/>
            <person name="Moisan M.C."/>
            <person name="Butler G."/>
            <person name="Nguyen T.T.M."/>
            <person name="Dewar K."/>
            <person name="Conant G."/>
            <person name="Drula E."/>
            <person name="Henrissat B."/>
            <person name="Hansel C."/>
            <person name="Singer S."/>
            <person name="Hutchinson M.I."/>
            <person name="de Vries R.P."/>
            <person name="Natvig D.O."/>
            <person name="Powell A.J."/>
            <person name="Tsang A."/>
            <person name="Grigoriev I.V."/>
        </authorList>
    </citation>
    <scope>NUCLEOTIDE SEQUENCE [LARGE SCALE GENOMIC DNA]</scope>
    <source>
        <strain evidence="8 9">CBS 620.91</strain>
    </source>
</reference>
<dbReference type="PANTHER" id="PTHR14464:SF4">
    <property type="entry name" value="EXONUCLEASE V"/>
    <property type="match status" value="1"/>
</dbReference>
<dbReference type="Proteomes" id="UP001583172">
    <property type="component" value="Unassembled WGS sequence"/>
</dbReference>
<keyword evidence="4" id="KW-0408">Iron</keyword>
<evidence type="ECO:0000256" key="6">
    <source>
        <dbReference type="ARBA" id="ARBA00022839"/>
    </source>
</evidence>
<evidence type="ECO:0000256" key="7">
    <source>
        <dbReference type="SAM" id="MobiDB-lite"/>
    </source>
</evidence>
<evidence type="ECO:0000256" key="1">
    <source>
        <dbReference type="ARBA" id="ARBA00001966"/>
    </source>
</evidence>
<feature type="region of interest" description="Disordered" evidence="7">
    <location>
        <begin position="367"/>
        <end position="408"/>
    </location>
</feature>
<name>A0ABR3VIN1_HUMIN</name>
<proteinExistence type="inferred from homology"/>
<evidence type="ECO:0000256" key="5">
    <source>
        <dbReference type="ARBA" id="ARBA00022722"/>
    </source>
</evidence>
<evidence type="ECO:0008006" key="10">
    <source>
        <dbReference type="Google" id="ProtNLM"/>
    </source>
</evidence>
<dbReference type="PANTHER" id="PTHR14464">
    <property type="entry name" value="EXONUCLEASE V"/>
    <property type="match status" value="1"/>
</dbReference>
<protein>
    <recommendedName>
        <fullName evidence="10">Exonuclease V</fullName>
    </recommendedName>
</protein>
<dbReference type="Pfam" id="PF09810">
    <property type="entry name" value="Exo5"/>
    <property type="match status" value="1"/>
</dbReference>
<evidence type="ECO:0000313" key="8">
    <source>
        <dbReference type="EMBL" id="KAL1841331.1"/>
    </source>
</evidence>
<feature type="compositionally biased region" description="Low complexity" evidence="7">
    <location>
        <begin position="369"/>
        <end position="382"/>
    </location>
</feature>
<comment type="caution">
    <text evidence="8">The sequence shown here is derived from an EMBL/GenBank/DDBJ whole genome shotgun (WGS) entry which is preliminary data.</text>
</comment>
<gene>
    <name evidence="8" type="ORF">VTJ49DRAFT_7168</name>
</gene>
<keyword evidence="9" id="KW-1185">Reference proteome</keyword>
<feature type="region of interest" description="Disordered" evidence="7">
    <location>
        <begin position="44"/>
        <end position="83"/>
    </location>
</feature>
<comment type="subunit">
    <text evidence="3">Monomer.</text>
</comment>
<keyword evidence="4" id="KW-0479">Metal-binding</keyword>
<feature type="region of interest" description="Disordered" evidence="7">
    <location>
        <begin position="264"/>
        <end position="289"/>
    </location>
</feature>
<comment type="similarity">
    <text evidence="2">Belongs to the EXO5 family.</text>
</comment>
<keyword evidence="6" id="KW-0378">Hydrolase</keyword>
<feature type="compositionally biased region" description="Low complexity" evidence="7">
    <location>
        <begin position="274"/>
        <end position="285"/>
    </location>
</feature>
<dbReference type="EMBL" id="JAZGSY010000079">
    <property type="protein sequence ID" value="KAL1841331.1"/>
    <property type="molecule type" value="Genomic_DNA"/>
</dbReference>
<accession>A0ABR3VIN1</accession>
<organism evidence="8 9">
    <name type="scientific">Humicola insolens</name>
    <name type="common">Soft-rot fungus</name>
    <dbReference type="NCBI Taxonomy" id="85995"/>
    <lineage>
        <taxon>Eukaryota</taxon>
        <taxon>Fungi</taxon>
        <taxon>Dikarya</taxon>
        <taxon>Ascomycota</taxon>
        <taxon>Pezizomycotina</taxon>
        <taxon>Sordariomycetes</taxon>
        <taxon>Sordariomycetidae</taxon>
        <taxon>Sordariales</taxon>
        <taxon>Chaetomiaceae</taxon>
        <taxon>Mycothermus</taxon>
    </lineage>
</organism>
<evidence type="ECO:0000256" key="2">
    <source>
        <dbReference type="ARBA" id="ARBA00009797"/>
    </source>
</evidence>
<keyword evidence="5" id="KW-0540">Nuclease</keyword>
<evidence type="ECO:0000256" key="3">
    <source>
        <dbReference type="ARBA" id="ARBA00011245"/>
    </source>
</evidence>
<sequence>MCRNKQEFRLGPTRSLFRLLIRKTIAAIDDDDLSFDISELQDNDTYAHVPPPSHNRHGVSGGDPSDRRGRFSPPIHGDESDSASLAAMAKPRSLPVVLPAADVRYPDLTAALSKIPGSAQLYAEPDDKKTSDLAKDQRSPLERFRTFPLKPLSVSDLTAGVWCELQHWYTLTKLPGGRRRRTKAMEQGSIVHARLEREIFTEVPIVISTKEDHFGLKMWNMIEGLRMLRDQGMTREFELWGMADGNLVCGIIDSISSENPHKELEEDVLSSRGSSQASPNSQPSSTADGGCQFYITEIKTRVSATPPPAAQEKVAITQLLLYHRFLSDLASGNLNFLHVFQRYGFDPDEPFSDSFMAQTGAIHDEIFASSSDSGTRSESTVSADDAYSSGGEFVSAPSSPSQLSFEPRSRPTLKYHNLRSLVSLVHSELQLTFPRGAADISSIVAVEYRYRQRDPPEPNHDGQMAETLPDAGSDLPEPGDIILKRAIFVDPSLVDKFIEETMSWWRGQRPPRGVDAQDAGLKCGRCDFAAEYR</sequence>